<evidence type="ECO:0000313" key="5">
    <source>
        <dbReference type="Proteomes" id="UP001140453"/>
    </source>
</evidence>
<comment type="caution">
    <text evidence="4">The sequence shown here is derived from an EMBL/GenBank/DDBJ whole genome shotgun (WGS) entry which is preliminary data.</text>
</comment>
<keyword evidence="5" id="KW-1185">Reference proteome</keyword>
<dbReference type="SMART" id="SM00369">
    <property type="entry name" value="LRR_TYP"/>
    <property type="match status" value="2"/>
</dbReference>
<keyword evidence="2" id="KW-0677">Repeat</keyword>
<dbReference type="GO" id="GO:0005737">
    <property type="term" value="C:cytoplasm"/>
    <property type="evidence" value="ECO:0007669"/>
    <property type="project" value="TreeGrafter"/>
</dbReference>
<proteinExistence type="predicted"/>
<evidence type="ECO:0000256" key="1">
    <source>
        <dbReference type="ARBA" id="ARBA00022614"/>
    </source>
</evidence>
<dbReference type="InterPro" id="IPR032675">
    <property type="entry name" value="LRR_dom_sf"/>
</dbReference>
<dbReference type="PROSITE" id="PS51450">
    <property type="entry name" value="LRR"/>
    <property type="match status" value="1"/>
</dbReference>
<dbReference type="InterPro" id="IPR003591">
    <property type="entry name" value="Leu-rich_rpt_typical-subtyp"/>
</dbReference>
<evidence type="ECO:0000256" key="3">
    <source>
        <dbReference type="SAM" id="MobiDB-lite"/>
    </source>
</evidence>
<dbReference type="InterPro" id="IPR050216">
    <property type="entry name" value="LRR_domain-containing"/>
</dbReference>
<dbReference type="Gene3D" id="3.80.10.10">
    <property type="entry name" value="Ribonuclease Inhibitor"/>
    <property type="match status" value="1"/>
</dbReference>
<dbReference type="SUPFAM" id="SSF52058">
    <property type="entry name" value="L domain-like"/>
    <property type="match status" value="1"/>
</dbReference>
<reference evidence="4" key="1">
    <citation type="submission" date="2022-10" db="EMBL/GenBank/DDBJ databases">
        <title>Tapping the CABI collections for fungal endophytes: first genome assemblies for Collariella, Neodidymelliopsis, Ascochyta clinopodiicola, Didymella pomorum, Didymosphaeria variabile, Neocosmospora piperis and Neocucurbitaria cava.</title>
        <authorList>
            <person name="Hill R."/>
        </authorList>
    </citation>
    <scope>NUCLEOTIDE SEQUENCE</scope>
    <source>
        <strain evidence="4">IMI 355082</strain>
    </source>
</reference>
<dbReference type="Proteomes" id="UP001140453">
    <property type="component" value="Unassembled WGS sequence"/>
</dbReference>
<organism evidence="4 5">
    <name type="scientific">Gnomoniopsis smithogilvyi</name>
    <dbReference type="NCBI Taxonomy" id="1191159"/>
    <lineage>
        <taxon>Eukaryota</taxon>
        <taxon>Fungi</taxon>
        <taxon>Dikarya</taxon>
        <taxon>Ascomycota</taxon>
        <taxon>Pezizomycotina</taxon>
        <taxon>Sordariomycetes</taxon>
        <taxon>Sordariomycetidae</taxon>
        <taxon>Diaporthales</taxon>
        <taxon>Gnomoniaceae</taxon>
        <taxon>Gnomoniopsis</taxon>
    </lineage>
</organism>
<feature type="region of interest" description="Disordered" evidence="3">
    <location>
        <begin position="44"/>
        <end position="99"/>
    </location>
</feature>
<dbReference type="InterPro" id="IPR001611">
    <property type="entry name" value="Leu-rich_rpt"/>
</dbReference>
<accession>A0A9W8YMI5</accession>
<dbReference type="Pfam" id="PF13855">
    <property type="entry name" value="LRR_8"/>
    <property type="match status" value="1"/>
</dbReference>
<feature type="region of interest" description="Disordered" evidence="3">
    <location>
        <begin position="1"/>
        <end position="27"/>
    </location>
</feature>
<dbReference type="EMBL" id="JAPEVB010000006">
    <property type="protein sequence ID" value="KAJ4386793.1"/>
    <property type="molecule type" value="Genomic_DNA"/>
</dbReference>
<sequence length="520" mass="58971">MAEEDDEPTLPEYPSRNTHVYEDYHVQPPIKRKRSYASHMFSDSSEPAIFSSDNDPAAENYFQGPRQKKQYRGTWDDQRPIDDTSRESSVARGKRKFERQVDSGVFMGSDDLDPDFPPPPAASRMPQFNSISSQRPALDPVESQALRIIREGLNLEEISNDTIRVLEDVVPIPQVSKNVSFTQTDPELSILLSNNQLTRCPGAIFDLQNLTVLSLRGNRLTEISPAIFNLTNLTQLNVSLNALTHLPMELLELLYNKDSKLSTIFIHPNPFHQPDQHEELLGDIDHLPPEGQPGRSWLWKPADAAGFHAWKVARTPVHYLGWRSSHDNGKHFGPFSRFQIPEAQSRLETEDINAAPILPASVAPATNQTSSTVTPTKVFSLFELCLQTIPLKYPANTDWAEHVRYLGVRKTLSNFEAEDDHLVRILQDVDVQYEAGFKRCTVCRRQVVKPAAQWIEWWDIFTTRTGRANTARTMSPLYANPEERLVPFLRQACTWACVKNPVRGLSRAPSETAREEPPSQ</sequence>
<dbReference type="AlphaFoldDB" id="A0A9W8YMI5"/>
<dbReference type="PANTHER" id="PTHR48051">
    <property type="match status" value="1"/>
</dbReference>
<evidence type="ECO:0000313" key="4">
    <source>
        <dbReference type="EMBL" id="KAJ4386793.1"/>
    </source>
</evidence>
<dbReference type="OrthoDB" id="1517790at2759"/>
<protein>
    <submittedName>
        <fullName evidence="4">Uncharacterized protein</fullName>
    </submittedName>
</protein>
<dbReference type="PANTHER" id="PTHR48051:SF1">
    <property type="entry name" value="RAS SUPPRESSOR PROTEIN 1"/>
    <property type="match status" value="1"/>
</dbReference>
<evidence type="ECO:0000256" key="2">
    <source>
        <dbReference type="ARBA" id="ARBA00022737"/>
    </source>
</evidence>
<gene>
    <name evidence="4" type="ORF">N0V93_009691</name>
</gene>
<keyword evidence="1" id="KW-0433">Leucine-rich repeat</keyword>
<name>A0A9W8YMI5_9PEZI</name>
<feature type="compositionally biased region" description="Basic and acidic residues" evidence="3">
    <location>
        <begin position="74"/>
        <end position="86"/>
    </location>
</feature>